<feature type="compositionally biased region" description="Basic and acidic residues" evidence="1">
    <location>
        <begin position="34"/>
        <end position="49"/>
    </location>
</feature>
<sequence length="70" mass="7409">MPCRTRETKAPRRFPTGASLEPRPNAAVRAQASGRERSTVDFVESRSKSEPSGPPLTGGLLAGRSSKVTG</sequence>
<evidence type="ECO:0000313" key="2">
    <source>
        <dbReference type="EMBL" id="TNN23075.1"/>
    </source>
</evidence>
<comment type="caution">
    <text evidence="2">The sequence shown here is derived from an EMBL/GenBank/DDBJ whole genome shotgun (WGS) entry which is preliminary data.</text>
</comment>
<evidence type="ECO:0000313" key="3">
    <source>
        <dbReference type="Proteomes" id="UP000314294"/>
    </source>
</evidence>
<reference evidence="2 3" key="1">
    <citation type="submission" date="2019-03" db="EMBL/GenBank/DDBJ databases">
        <title>First draft genome of Liparis tanakae, snailfish: a comprehensive survey of snailfish specific genes.</title>
        <authorList>
            <person name="Kim W."/>
            <person name="Song I."/>
            <person name="Jeong J.-H."/>
            <person name="Kim D."/>
            <person name="Kim S."/>
            <person name="Ryu S."/>
            <person name="Song J.Y."/>
            <person name="Lee S.K."/>
        </authorList>
    </citation>
    <scope>NUCLEOTIDE SEQUENCE [LARGE SCALE GENOMIC DNA]</scope>
    <source>
        <tissue evidence="2">Muscle</tissue>
    </source>
</reference>
<feature type="region of interest" description="Disordered" evidence="1">
    <location>
        <begin position="1"/>
        <end position="70"/>
    </location>
</feature>
<proteinExistence type="predicted"/>
<dbReference type="EMBL" id="SRLO01019892">
    <property type="protein sequence ID" value="TNN23075.1"/>
    <property type="molecule type" value="Genomic_DNA"/>
</dbReference>
<protein>
    <submittedName>
        <fullName evidence="2">Uncharacterized protein</fullName>
    </submittedName>
</protein>
<dbReference type="Proteomes" id="UP000314294">
    <property type="component" value="Unassembled WGS sequence"/>
</dbReference>
<gene>
    <name evidence="2" type="ORF">EYF80_066808</name>
</gene>
<keyword evidence="3" id="KW-1185">Reference proteome</keyword>
<organism evidence="2 3">
    <name type="scientific">Liparis tanakae</name>
    <name type="common">Tanaka's snailfish</name>
    <dbReference type="NCBI Taxonomy" id="230148"/>
    <lineage>
        <taxon>Eukaryota</taxon>
        <taxon>Metazoa</taxon>
        <taxon>Chordata</taxon>
        <taxon>Craniata</taxon>
        <taxon>Vertebrata</taxon>
        <taxon>Euteleostomi</taxon>
        <taxon>Actinopterygii</taxon>
        <taxon>Neopterygii</taxon>
        <taxon>Teleostei</taxon>
        <taxon>Neoteleostei</taxon>
        <taxon>Acanthomorphata</taxon>
        <taxon>Eupercaria</taxon>
        <taxon>Perciformes</taxon>
        <taxon>Cottioidei</taxon>
        <taxon>Cottales</taxon>
        <taxon>Liparidae</taxon>
        <taxon>Liparis</taxon>
    </lineage>
</organism>
<evidence type="ECO:0000256" key="1">
    <source>
        <dbReference type="SAM" id="MobiDB-lite"/>
    </source>
</evidence>
<dbReference type="AlphaFoldDB" id="A0A4Z2E2R4"/>
<feature type="compositionally biased region" description="Basic and acidic residues" evidence="1">
    <location>
        <begin position="1"/>
        <end position="10"/>
    </location>
</feature>
<accession>A0A4Z2E2R4</accession>
<name>A0A4Z2E2R4_9TELE</name>